<keyword evidence="4" id="KW-0804">Transcription</keyword>
<dbReference type="GO" id="GO:0060567">
    <property type="term" value="P:negative regulation of termination of DNA-templated transcription"/>
    <property type="evidence" value="ECO:0007669"/>
    <property type="project" value="InterPro"/>
</dbReference>
<evidence type="ECO:0000313" key="5">
    <source>
        <dbReference type="EMBL" id="KDD65561.1"/>
    </source>
</evidence>
<dbReference type="GO" id="GO:0003677">
    <property type="term" value="F:DNA binding"/>
    <property type="evidence" value="ECO:0007669"/>
    <property type="project" value="UniProtKB-KW"/>
</dbReference>
<protein>
    <submittedName>
        <fullName evidence="5">Antitermination protein Q</fullName>
    </submittedName>
</protein>
<dbReference type="Pfam" id="PF06530">
    <property type="entry name" value="Phage_antitermQ"/>
    <property type="match status" value="1"/>
</dbReference>
<dbReference type="AlphaFoldDB" id="A0A059KU77"/>
<dbReference type="eggNOG" id="ENOG5033I1N">
    <property type="taxonomic scope" value="Bacteria"/>
</dbReference>
<dbReference type="InterPro" id="IPR010534">
    <property type="entry name" value="Phage_933W_GpQ"/>
</dbReference>
<evidence type="ECO:0000256" key="2">
    <source>
        <dbReference type="ARBA" id="ARBA00023015"/>
    </source>
</evidence>
<proteinExistence type="inferred from homology"/>
<gene>
    <name evidence="5" type="ORF">V466_27980</name>
</gene>
<evidence type="ECO:0000256" key="1">
    <source>
        <dbReference type="ARBA" id="ARBA00010234"/>
    </source>
</evidence>
<dbReference type="RefSeq" id="WP_197281787.1">
    <property type="nucleotide sequence ID" value="NZ_AZQQ01000108.1"/>
</dbReference>
<keyword evidence="3" id="KW-0238">DNA-binding</keyword>
<sequence>MMIRKPAGRPLGDTEYLLEQWGWWRMDGMGVPGYTSPTLALMRQAVAQPSASRNYCITDDWAIAIDSAVAKLSHRDQQMGDVIWLYFGAKWPMVRVGKHYGMSEGKTRELVRSGAAWVDCAIGFLSEVA</sequence>
<evidence type="ECO:0000313" key="6">
    <source>
        <dbReference type="Proteomes" id="UP000026739"/>
    </source>
</evidence>
<evidence type="ECO:0000256" key="4">
    <source>
        <dbReference type="ARBA" id="ARBA00023163"/>
    </source>
</evidence>
<comment type="similarity">
    <text evidence="1">Belongs to the phage antitermination Q type 1 family.</text>
</comment>
<dbReference type="EMBL" id="AZQQ01000108">
    <property type="protein sequence ID" value="KDD65561.1"/>
    <property type="molecule type" value="Genomic_DNA"/>
</dbReference>
<comment type="caution">
    <text evidence="5">The sequence shown here is derived from an EMBL/GenBank/DDBJ whole genome shotgun (WGS) entry which is preliminary data.</text>
</comment>
<reference evidence="5 6" key="1">
    <citation type="submission" date="2013-12" db="EMBL/GenBank/DDBJ databases">
        <authorList>
            <person name="Formusa P.A."/>
            <person name="Habash M."/>
            <person name="Lee H."/>
            <person name="Trevors J.T."/>
        </authorList>
    </citation>
    <scope>NUCLEOTIDE SEQUENCE [LARGE SCALE GENOMIC DNA]</scope>
    <source>
        <strain evidence="5 6">PD30</strain>
    </source>
</reference>
<accession>A0A059KU77</accession>
<evidence type="ECO:0000256" key="3">
    <source>
        <dbReference type="ARBA" id="ARBA00023125"/>
    </source>
</evidence>
<name>A0A059KU77_9PSED</name>
<organism evidence="5 6">
    <name type="scientific">Pseudomonas mandelii PD30</name>
    <dbReference type="NCBI Taxonomy" id="1419583"/>
    <lineage>
        <taxon>Bacteria</taxon>
        <taxon>Pseudomonadati</taxon>
        <taxon>Pseudomonadota</taxon>
        <taxon>Gammaproteobacteria</taxon>
        <taxon>Pseudomonadales</taxon>
        <taxon>Pseudomonadaceae</taxon>
        <taxon>Pseudomonas</taxon>
    </lineage>
</organism>
<keyword evidence="2" id="KW-0805">Transcription regulation</keyword>
<dbReference type="Proteomes" id="UP000026739">
    <property type="component" value="Unassembled WGS sequence"/>
</dbReference>